<protein>
    <submittedName>
        <fullName evidence="2">Uncharacterized protein</fullName>
    </submittedName>
</protein>
<keyword evidence="3" id="KW-1185">Reference proteome</keyword>
<name>A0A6A6V4E4_9PLEO</name>
<organism evidence="2 3">
    <name type="scientific">Sporormia fimetaria CBS 119925</name>
    <dbReference type="NCBI Taxonomy" id="1340428"/>
    <lineage>
        <taxon>Eukaryota</taxon>
        <taxon>Fungi</taxon>
        <taxon>Dikarya</taxon>
        <taxon>Ascomycota</taxon>
        <taxon>Pezizomycotina</taxon>
        <taxon>Dothideomycetes</taxon>
        <taxon>Pleosporomycetidae</taxon>
        <taxon>Pleosporales</taxon>
        <taxon>Sporormiaceae</taxon>
        <taxon>Sporormia</taxon>
    </lineage>
</organism>
<feature type="compositionally biased region" description="Polar residues" evidence="1">
    <location>
        <begin position="107"/>
        <end position="125"/>
    </location>
</feature>
<gene>
    <name evidence="2" type="ORF">M011DRAFT_460999</name>
</gene>
<feature type="region of interest" description="Disordered" evidence="1">
    <location>
        <begin position="57"/>
        <end position="126"/>
    </location>
</feature>
<accession>A0A6A6V4E4</accession>
<reference evidence="2" key="1">
    <citation type="journal article" date="2020" name="Stud. Mycol.">
        <title>101 Dothideomycetes genomes: a test case for predicting lifestyles and emergence of pathogens.</title>
        <authorList>
            <person name="Haridas S."/>
            <person name="Albert R."/>
            <person name="Binder M."/>
            <person name="Bloem J."/>
            <person name="Labutti K."/>
            <person name="Salamov A."/>
            <person name="Andreopoulos B."/>
            <person name="Baker S."/>
            <person name="Barry K."/>
            <person name="Bills G."/>
            <person name="Bluhm B."/>
            <person name="Cannon C."/>
            <person name="Castanera R."/>
            <person name="Culley D."/>
            <person name="Daum C."/>
            <person name="Ezra D."/>
            <person name="Gonzalez J."/>
            <person name="Henrissat B."/>
            <person name="Kuo A."/>
            <person name="Liang C."/>
            <person name="Lipzen A."/>
            <person name="Lutzoni F."/>
            <person name="Magnuson J."/>
            <person name="Mondo S."/>
            <person name="Nolan M."/>
            <person name="Ohm R."/>
            <person name="Pangilinan J."/>
            <person name="Park H.-J."/>
            <person name="Ramirez L."/>
            <person name="Alfaro M."/>
            <person name="Sun H."/>
            <person name="Tritt A."/>
            <person name="Yoshinaga Y."/>
            <person name="Zwiers L.-H."/>
            <person name="Turgeon B."/>
            <person name="Goodwin S."/>
            <person name="Spatafora J."/>
            <person name="Crous P."/>
            <person name="Grigoriev I."/>
        </authorList>
    </citation>
    <scope>NUCLEOTIDE SEQUENCE</scope>
    <source>
        <strain evidence="2">CBS 119925</strain>
    </source>
</reference>
<dbReference type="Proteomes" id="UP000799440">
    <property type="component" value="Unassembled WGS sequence"/>
</dbReference>
<evidence type="ECO:0000313" key="2">
    <source>
        <dbReference type="EMBL" id="KAF2744191.1"/>
    </source>
</evidence>
<proteinExistence type="predicted"/>
<dbReference type="EMBL" id="MU006590">
    <property type="protein sequence ID" value="KAF2744191.1"/>
    <property type="molecule type" value="Genomic_DNA"/>
</dbReference>
<sequence length="176" mass="19011">MDPEFDIQRVSLVVADVSSIDHVSHPTPPRAPPHCLNSRRQNRSSILPACRRTLAHSEHVKQNTPPSETSVSQGGCYAGAAGVRPDHSSLFAGSLESSASVPPCSPPQTRCHSMSKTNAPLTYTPSLAKVPPYLKRKEQIPERNEAETDSTMCSAFRGPASCFSFVPSPHSSQHRA</sequence>
<evidence type="ECO:0000313" key="3">
    <source>
        <dbReference type="Proteomes" id="UP000799440"/>
    </source>
</evidence>
<feature type="compositionally biased region" description="Polar residues" evidence="1">
    <location>
        <begin position="62"/>
        <end position="73"/>
    </location>
</feature>
<dbReference type="AlphaFoldDB" id="A0A6A6V4E4"/>
<evidence type="ECO:0000256" key="1">
    <source>
        <dbReference type="SAM" id="MobiDB-lite"/>
    </source>
</evidence>